<protein>
    <submittedName>
        <fullName evidence="1">Uncharacterized protein</fullName>
    </submittedName>
</protein>
<evidence type="ECO:0000313" key="1">
    <source>
        <dbReference type="EMBL" id="AEE15473.1"/>
    </source>
</evidence>
<dbReference type="AlphaFoldDB" id="F4LK84"/>
<dbReference type="EMBL" id="CP002696">
    <property type="protein sequence ID" value="AEE15473.1"/>
    <property type="molecule type" value="Genomic_DNA"/>
</dbReference>
<evidence type="ECO:0000313" key="2">
    <source>
        <dbReference type="Proteomes" id="UP000006546"/>
    </source>
</evidence>
<dbReference type="STRING" id="906968.Trebr_0013"/>
<keyword evidence="2" id="KW-1185">Reference proteome</keyword>
<dbReference type="HOGENOM" id="CLU_549728_0_0_12"/>
<organism evidence="1 2">
    <name type="scientific">Treponema brennaborense (strain DSM 12168 / CIP 105900 / DD5/3)</name>
    <dbReference type="NCBI Taxonomy" id="906968"/>
    <lineage>
        <taxon>Bacteria</taxon>
        <taxon>Pseudomonadati</taxon>
        <taxon>Spirochaetota</taxon>
        <taxon>Spirochaetia</taxon>
        <taxon>Spirochaetales</taxon>
        <taxon>Treponemataceae</taxon>
        <taxon>Treponema</taxon>
    </lineage>
</organism>
<gene>
    <name evidence="1" type="ordered locus">Trebr_0013</name>
</gene>
<accession>F4LK84</accession>
<dbReference type="OrthoDB" id="364987at2"/>
<reference evidence="2" key="1">
    <citation type="submission" date="2011-04" db="EMBL/GenBank/DDBJ databases">
        <title>The complete genome of Treponema brennaborense DSM 12168.</title>
        <authorList>
            <person name="Lucas S."/>
            <person name="Han J."/>
            <person name="Lapidus A."/>
            <person name="Bruce D."/>
            <person name="Goodwin L."/>
            <person name="Pitluck S."/>
            <person name="Peters L."/>
            <person name="Kyrpides N."/>
            <person name="Mavromatis K."/>
            <person name="Ivanova N."/>
            <person name="Mikhailova N."/>
            <person name="Pagani I."/>
            <person name="Teshima H."/>
            <person name="Detter J.C."/>
            <person name="Tapia R."/>
            <person name="Han C."/>
            <person name="Land M."/>
            <person name="Hauser L."/>
            <person name="Markowitz V."/>
            <person name="Cheng J.-F."/>
            <person name="Hugenholtz P."/>
            <person name="Woyke T."/>
            <person name="Wu D."/>
            <person name="Gronow S."/>
            <person name="Wellnitz S."/>
            <person name="Brambilla E."/>
            <person name="Klenk H.-P."/>
            <person name="Eisen J.A."/>
        </authorList>
    </citation>
    <scope>NUCLEOTIDE SEQUENCE [LARGE SCALE GENOMIC DNA]</scope>
    <source>
        <strain evidence="2">DSM 12168 / CIP 105900 / DD5/3</strain>
    </source>
</reference>
<dbReference type="Proteomes" id="UP000006546">
    <property type="component" value="Chromosome"/>
</dbReference>
<name>F4LK84_TREBD</name>
<proteinExistence type="predicted"/>
<dbReference type="RefSeq" id="WP_013757193.1">
    <property type="nucleotide sequence ID" value="NC_015500.1"/>
</dbReference>
<dbReference type="KEGG" id="tbe:Trebr_0013"/>
<sequence length="496" mass="56255">MSKEAIWQSMEQWLESSDGKTETEKAQKRNVKLAELLRDTLLNSRNSRLGGLYETDTEGNWYLRKYLEFVLDADKGGACSVYGELLYEESGKTYNPAAYGQLTETEREKIARAAETYLTNAVEYESDKTREEKRIFSPIKEYETRMRELIIENETGNPLPYMEGGTDTAKIFWYKMAEQAERKKSNTTLPVKNSISWVAIAEFLRNDYSEYAENGHIPGRTTGSDELGLINGSIVTAGLDGSVKWNDTEKDSAEQLKAYEKSIAGNAGMEKEKQLSAQYEGRYLNRENFEKISAYVPDATQIRRGDILVYADTVRNRIKAGVISSIPAAGSAYGTNQKTFMEEMEIVYMDEEQGKALKRKVKESPFAAQAGKSVCVRLLKKERPGSKSYKTADWDVLDLAIAKAELTIGKMREQSQKNEEKWRFIPNTGEYLLLSDIKIRAETKKGLKVPTGETFKVKNLGAEDRNYEESKKDKGNIRNNKANRFEIALFDTVGMK</sequence>